<dbReference type="SUPFAM" id="SSF82829">
    <property type="entry name" value="MesJ substrate recognition domain-like"/>
    <property type="match status" value="1"/>
</dbReference>
<dbReference type="Proteomes" id="UP000831485">
    <property type="component" value="Chromosome"/>
</dbReference>
<dbReference type="Pfam" id="PF11734">
    <property type="entry name" value="TilS_C"/>
    <property type="match status" value="1"/>
</dbReference>
<reference evidence="10" key="2">
    <citation type="journal article" date="2021" name="Int. J. Syst. Evol. Microbiol.">
        <title>Geomonas silvestris sp. nov., Geomonas paludis sp. nov. and Geomonas limicola sp. nov., isolated from terrestrial environments, and emended description of the genus Geomonas.</title>
        <authorList>
            <person name="Itoh H."/>
            <person name="Xu Z."/>
            <person name="Masuda Y."/>
            <person name="Ushijima N."/>
            <person name="Hayakawa C."/>
            <person name="Shiratori Y."/>
            <person name="Senoo K."/>
        </authorList>
    </citation>
    <scope>NUCLEOTIDE SEQUENCE</scope>
    <source>
        <strain evidence="10">Red736</strain>
    </source>
</reference>
<evidence type="ECO:0000256" key="3">
    <source>
        <dbReference type="ARBA" id="ARBA00022598"/>
    </source>
</evidence>
<dbReference type="SUPFAM" id="SSF52402">
    <property type="entry name" value="Adenine nucleotide alpha hydrolases-like"/>
    <property type="match status" value="1"/>
</dbReference>
<accession>A0A6V8MWE8</accession>
<name>A0A6V8MWE8_9BACT</name>
<evidence type="ECO:0000256" key="4">
    <source>
        <dbReference type="ARBA" id="ARBA00022694"/>
    </source>
</evidence>
<dbReference type="EC" id="6.3.4.19" evidence="8"/>
<keyword evidence="3 8" id="KW-0436">Ligase</keyword>
<comment type="function">
    <text evidence="8">Ligates lysine onto the cytidine present at position 34 of the AUA codon-specific tRNA(Ile) that contains the anticodon CAU, in an ATP-dependent manner. Cytidine is converted to lysidine, thus changing the amino acid specificity of the tRNA from methionine to isoleucine.</text>
</comment>
<dbReference type="Pfam" id="PF01171">
    <property type="entry name" value="ATP_bind_3"/>
    <property type="match status" value="1"/>
</dbReference>
<dbReference type="InterPro" id="IPR012795">
    <property type="entry name" value="tRNA_Ile_lys_synt_N"/>
</dbReference>
<comment type="similarity">
    <text evidence="8">Belongs to the tRNA(Ile)-lysidine synthase family.</text>
</comment>
<evidence type="ECO:0000256" key="1">
    <source>
        <dbReference type="ARBA" id="ARBA00004496"/>
    </source>
</evidence>
<comment type="catalytic activity">
    <reaction evidence="7 8">
        <text>cytidine(34) in tRNA(Ile2) + L-lysine + ATP = lysidine(34) in tRNA(Ile2) + AMP + diphosphate + H(+)</text>
        <dbReference type="Rhea" id="RHEA:43744"/>
        <dbReference type="Rhea" id="RHEA-COMP:10625"/>
        <dbReference type="Rhea" id="RHEA-COMP:10670"/>
        <dbReference type="ChEBI" id="CHEBI:15378"/>
        <dbReference type="ChEBI" id="CHEBI:30616"/>
        <dbReference type="ChEBI" id="CHEBI:32551"/>
        <dbReference type="ChEBI" id="CHEBI:33019"/>
        <dbReference type="ChEBI" id="CHEBI:82748"/>
        <dbReference type="ChEBI" id="CHEBI:83665"/>
        <dbReference type="ChEBI" id="CHEBI:456215"/>
        <dbReference type="EC" id="6.3.4.19"/>
    </reaction>
</comment>
<comment type="domain">
    <text evidence="8">The N-terminal region contains the highly conserved SGGXDS motif, predicted to be a P-loop motif involved in ATP binding.</text>
</comment>
<dbReference type="NCBIfam" id="TIGR02433">
    <property type="entry name" value="lysidine_TilS_C"/>
    <property type="match status" value="1"/>
</dbReference>
<evidence type="ECO:0000313" key="12">
    <source>
        <dbReference type="Proteomes" id="UP000568888"/>
    </source>
</evidence>
<dbReference type="InterPro" id="IPR012796">
    <property type="entry name" value="Lysidine-tRNA-synth_C"/>
</dbReference>
<dbReference type="GO" id="GO:0005737">
    <property type="term" value="C:cytoplasm"/>
    <property type="evidence" value="ECO:0007669"/>
    <property type="project" value="UniProtKB-SubCell"/>
</dbReference>
<keyword evidence="6 8" id="KW-0067">ATP-binding</keyword>
<dbReference type="GO" id="GO:0032267">
    <property type="term" value="F:tRNA(Ile)-lysidine synthase activity"/>
    <property type="evidence" value="ECO:0007669"/>
    <property type="project" value="UniProtKB-EC"/>
</dbReference>
<dbReference type="CDD" id="cd01992">
    <property type="entry name" value="TilS_N"/>
    <property type="match status" value="1"/>
</dbReference>
<evidence type="ECO:0000313" key="13">
    <source>
        <dbReference type="Proteomes" id="UP000831485"/>
    </source>
</evidence>
<reference evidence="12" key="1">
    <citation type="submission" date="2020-06" db="EMBL/GenBank/DDBJ databases">
        <title>Draft genomic sequecing of Geomonas sp. Red736.</title>
        <authorList>
            <person name="Itoh H."/>
            <person name="Xu Z.X."/>
            <person name="Ushijima N."/>
            <person name="Masuda Y."/>
            <person name="Shiratori Y."/>
            <person name="Senoo K."/>
        </authorList>
    </citation>
    <scope>NUCLEOTIDE SEQUENCE [LARGE SCALE GENOMIC DNA]</scope>
    <source>
        <strain evidence="12">Red736</strain>
    </source>
</reference>
<reference evidence="11" key="3">
    <citation type="submission" date="2022-04" db="EMBL/GenBank/DDBJ databases">
        <authorList>
            <person name="Liu G."/>
        </authorList>
    </citation>
    <scope>NUCLEOTIDE SEQUENCE</scope>
    <source>
        <strain evidence="11">RG22</strain>
    </source>
</reference>
<evidence type="ECO:0000256" key="7">
    <source>
        <dbReference type="ARBA" id="ARBA00048539"/>
    </source>
</evidence>
<dbReference type="SUPFAM" id="SSF56037">
    <property type="entry name" value="PheT/TilS domain"/>
    <property type="match status" value="1"/>
</dbReference>
<dbReference type="PANTHER" id="PTHR43033:SF1">
    <property type="entry name" value="TRNA(ILE)-LYSIDINE SYNTHASE-RELATED"/>
    <property type="match status" value="1"/>
</dbReference>
<dbReference type="EMBL" id="CP096574">
    <property type="protein sequence ID" value="UPU34426.1"/>
    <property type="molecule type" value="Genomic_DNA"/>
</dbReference>
<comment type="subcellular location">
    <subcellularLocation>
        <location evidence="1 8">Cytoplasm</location>
    </subcellularLocation>
</comment>
<evidence type="ECO:0000256" key="6">
    <source>
        <dbReference type="ARBA" id="ARBA00022840"/>
    </source>
</evidence>
<protein>
    <recommendedName>
        <fullName evidence="8">tRNA(Ile)-lysidine synthase</fullName>
        <ecNumber evidence="8">6.3.4.19</ecNumber>
    </recommendedName>
    <alternativeName>
        <fullName evidence="8">tRNA(Ile)-2-lysyl-cytidine synthase</fullName>
    </alternativeName>
    <alternativeName>
        <fullName evidence="8">tRNA(Ile)-lysidine synthetase</fullName>
    </alternativeName>
</protein>
<evidence type="ECO:0000259" key="9">
    <source>
        <dbReference type="SMART" id="SM00977"/>
    </source>
</evidence>
<dbReference type="NCBIfam" id="TIGR02432">
    <property type="entry name" value="lysidine_TilS_N"/>
    <property type="match status" value="1"/>
</dbReference>
<dbReference type="Gene3D" id="3.40.50.620">
    <property type="entry name" value="HUPs"/>
    <property type="match status" value="1"/>
</dbReference>
<dbReference type="InterPro" id="IPR012094">
    <property type="entry name" value="tRNA_Ile_lys_synt"/>
</dbReference>
<feature type="binding site" evidence="8">
    <location>
        <begin position="25"/>
        <end position="30"/>
    </location>
    <ligand>
        <name>ATP</name>
        <dbReference type="ChEBI" id="CHEBI:30616"/>
    </ligand>
</feature>
<keyword evidence="4 8" id="KW-0819">tRNA processing</keyword>
<feature type="domain" description="Lysidine-tRNA(Ile) synthetase C-terminal" evidence="9">
    <location>
        <begin position="379"/>
        <end position="451"/>
    </location>
</feature>
<dbReference type="GO" id="GO:0005524">
    <property type="term" value="F:ATP binding"/>
    <property type="evidence" value="ECO:0007669"/>
    <property type="project" value="UniProtKB-UniRule"/>
</dbReference>
<dbReference type="EMBL" id="BLXY01000003">
    <property type="protein sequence ID" value="GFO64412.1"/>
    <property type="molecule type" value="Genomic_DNA"/>
</dbReference>
<keyword evidence="13" id="KW-1185">Reference proteome</keyword>
<keyword evidence="2 8" id="KW-0963">Cytoplasm</keyword>
<dbReference type="AlphaFoldDB" id="A0A6V8MWE8"/>
<evidence type="ECO:0000256" key="5">
    <source>
        <dbReference type="ARBA" id="ARBA00022741"/>
    </source>
</evidence>
<keyword evidence="5 8" id="KW-0547">Nucleotide-binding</keyword>
<organism evidence="10 12">
    <name type="scientific">Geomonas paludis</name>
    <dbReference type="NCBI Taxonomy" id="2740185"/>
    <lineage>
        <taxon>Bacteria</taxon>
        <taxon>Pseudomonadati</taxon>
        <taxon>Thermodesulfobacteriota</taxon>
        <taxon>Desulfuromonadia</taxon>
        <taxon>Geobacterales</taxon>
        <taxon>Geobacteraceae</taxon>
        <taxon>Geomonas</taxon>
    </lineage>
</organism>
<dbReference type="InterPro" id="IPR014729">
    <property type="entry name" value="Rossmann-like_a/b/a_fold"/>
</dbReference>
<evidence type="ECO:0000256" key="2">
    <source>
        <dbReference type="ARBA" id="ARBA00022490"/>
    </source>
</evidence>
<dbReference type="RefSeq" id="WP_183347449.1">
    <property type="nucleotide sequence ID" value="NZ_BLXY01000003.1"/>
</dbReference>
<sequence>MKDLVTHVRSQHLFAPGETVVVAVSGGADSVALLDIMSRLADERLNLVVAHLNHCLRGSESDDDEKFVSDIATRHHLPFVAIRVDVASFAAAEGLSLEDAGRQARYAFFHEVARRRGASSIAVAHHLDDQAETVLIRLLRGAGGTGLSAMTASGDSLVKRPLLQVSRAELELYLNGRGLTWRTDSTNSDTTILRNSIRHELIPTLRKYNPRISERLAATAEILAADEELLEHLTGSAFDRLASQDDDTVAFDIEALLKEHRGLRLRLYRHGLHELRGDLMRIGLAHLEAIDRLASSGRPNASLKLPGTLRVERCYDRLSFTCAAPQAAQRWEQVVPGEGRYHLDNDMALTVRRVERPEDLATGSKRIVYLSTEAAPFPWLVRPFTPGDRFTPLGMTGSQKVKELFINEKLPLHERSRVPLVFSEGEIIWVAGVRVGEKGRVTSATGAVLRVEILEITP</sequence>
<proteinExistence type="inferred from homology"/>
<dbReference type="GO" id="GO:0006400">
    <property type="term" value="P:tRNA modification"/>
    <property type="evidence" value="ECO:0007669"/>
    <property type="project" value="UniProtKB-UniRule"/>
</dbReference>
<dbReference type="Gene3D" id="3.30.465.60">
    <property type="match status" value="1"/>
</dbReference>
<dbReference type="HAMAP" id="MF_01161">
    <property type="entry name" value="tRNA_Ile_lys_synt"/>
    <property type="match status" value="1"/>
</dbReference>
<evidence type="ECO:0000313" key="10">
    <source>
        <dbReference type="EMBL" id="GFO64412.1"/>
    </source>
</evidence>
<evidence type="ECO:0000256" key="8">
    <source>
        <dbReference type="HAMAP-Rule" id="MF_01161"/>
    </source>
</evidence>
<gene>
    <name evidence="8 10" type="primary">tilS</name>
    <name evidence="10" type="ORF">GMPD_23310</name>
    <name evidence="11" type="ORF">M1B72_13295</name>
</gene>
<dbReference type="PANTHER" id="PTHR43033">
    <property type="entry name" value="TRNA(ILE)-LYSIDINE SYNTHASE-RELATED"/>
    <property type="match status" value="1"/>
</dbReference>
<dbReference type="Proteomes" id="UP000568888">
    <property type="component" value="Unassembled WGS sequence"/>
</dbReference>
<dbReference type="InterPro" id="IPR011063">
    <property type="entry name" value="TilS/TtcA_N"/>
</dbReference>
<evidence type="ECO:0000313" key="11">
    <source>
        <dbReference type="EMBL" id="UPU34426.1"/>
    </source>
</evidence>
<dbReference type="SMART" id="SM00977">
    <property type="entry name" value="TilS_C"/>
    <property type="match status" value="1"/>
</dbReference>